<gene>
    <name evidence="2" type="ORF">PAMC26510_01415</name>
</gene>
<evidence type="ECO:0000313" key="2">
    <source>
        <dbReference type="EMBL" id="OTP80607.1"/>
    </source>
</evidence>
<sequence>MEPVAEGVAIAKVKDHLKDRHMVKVMAGLKFVAQRRQRTHCTGAQELPLETGDLREASPDSAASRECET</sequence>
<evidence type="ECO:0000313" key="3">
    <source>
        <dbReference type="Proteomes" id="UP000194546"/>
    </source>
</evidence>
<proteinExistence type="predicted"/>
<comment type="caution">
    <text evidence="2">The sequence shown here is derived from an EMBL/GenBank/DDBJ whole genome shotgun (WGS) entry which is preliminary data.</text>
</comment>
<name>A0A242NAD4_CABSO</name>
<reference evidence="2 3" key="1">
    <citation type="submission" date="2017-03" db="EMBL/GenBank/DDBJ databases">
        <title>Genome analysis of strain PAMC 26510.</title>
        <authorList>
            <person name="Oh H.-M."/>
            <person name="Yang J.-A."/>
        </authorList>
    </citation>
    <scope>NUCLEOTIDE SEQUENCE [LARGE SCALE GENOMIC DNA]</scope>
    <source>
        <strain evidence="2 3">PAMC 26510</strain>
    </source>
</reference>
<organism evidence="2 3">
    <name type="scientific">Caballeronia sordidicola</name>
    <name type="common">Burkholderia sordidicola</name>
    <dbReference type="NCBI Taxonomy" id="196367"/>
    <lineage>
        <taxon>Bacteria</taxon>
        <taxon>Pseudomonadati</taxon>
        <taxon>Pseudomonadota</taxon>
        <taxon>Betaproteobacteria</taxon>
        <taxon>Burkholderiales</taxon>
        <taxon>Burkholderiaceae</taxon>
        <taxon>Caballeronia</taxon>
    </lineage>
</organism>
<dbReference type="AlphaFoldDB" id="A0A242NAD4"/>
<dbReference type="EMBL" id="NBTY01000005">
    <property type="protein sequence ID" value="OTP80607.1"/>
    <property type="molecule type" value="Genomic_DNA"/>
</dbReference>
<dbReference type="Proteomes" id="UP000194546">
    <property type="component" value="Unassembled WGS sequence"/>
</dbReference>
<feature type="region of interest" description="Disordered" evidence="1">
    <location>
        <begin position="42"/>
        <end position="69"/>
    </location>
</feature>
<feature type="compositionally biased region" description="Basic and acidic residues" evidence="1">
    <location>
        <begin position="52"/>
        <end position="69"/>
    </location>
</feature>
<accession>A0A242NAD4</accession>
<evidence type="ECO:0000256" key="1">
    <source>
        <dbReference type="SAM" id="MobiDB-lite"/>
    </source>
</evidence>
<protein>
    <submittedName>
        <fullName evidence="2">Uncharacterized protein</fullName>
    </submittedName>
</protein>